<comment type="similarity">
    <text evidence="1 6">Belongs to the sigma-70 factor family. ECF subfamily.</text>
</comment>
<protein>
    <recommendedName>
        <fullName evidence="6">RNA polymerase sigma factor</fullName>
    </recommendedName>
</protein>
<organism evidence="9 10">
    <name type="scientific">Sporosarcina psychrophila</name>
    <name type="common">Bacillus psychrophilus</name>
    <dbReference type="NCBI Taxonomy" id="1476"/>
    <lineage>
        <taxon>Bacteria</taxon>
        <taxon>Bacillati</taxon>
        <taxon>Bacillota</taxon>
        <taxon>Bacilli</taxon>
        <taxon>Bacillales</taxon>
        <taxon>Caryophanaceae</taxon>
        <taxon>Sporosarcina</taxon>
    </lineage>
</organism>
<sequence length="176" mass="20853">MLKIGEGESFVMTKKEKFELVEKFIVENREAHYRLAYSYVRNKENALDIVQDAILKALKSIDRLEEIAYLKTWFYRIIVNTSIDFIRKHQRITVMDDDILGVHLPQLEDDITDMDLQDAIDQLPPKYRSLIILRFFEDLKIDEIAVIMDENVNTVKTRLYAALKKLRIEIGEEFRL</sequence>
<evidence type="ECO:0000313" key="10">
    <source>
        <dbReference type="Proteomes" id="UP000698173"/>
    </source>
</evidence>
<dbReference type="InterPro" id="IPR013325">
    <property type="entry name" value="RNA_pol_sigma_r2"/>
</dbReference>
<dbReference type="Gene3D" id="1.10.1740.10">
    <property type="match status" value="1"/>
</dbReference>
<keyword evidence="3 6" id="KW-0731">Sigma factor</keyword>
<evidence type="ECO:0000313" key="9">
    <source>
        <dbReference type="EMBL" id="HJF33706.1"/>
    </source>
</evidence>
<evidence type="ECO:0000256" key="1">
    <source>
        <dbReference type="ARBA" id="ARBA00010641"/>
    </source>
</evidence>
<dbReference type="AlphaFoldDB" id="A0A921G4W2"/>
<dbReference type="PANTHER" id="PTHR43133">
    <property type="entry name" value="RNA POLYMERASE ECF-TYPE SIGMA FACTO"/>
    <property type="match status" value="1"/>
</dbReference>
<dbReference type="PROSITE" id="PS01063">
    <property type="entry name" value="SIGMA70_ECF"/>
    <property type="match status" value="1"/>
</dbReference>
<evidence type="ECO:0000256" key="2">
    <source>
        <dbReference type="ARBA" id="ARBA00023015"/>
    </source>
</evidence>
<dbReference type="GO" id="GO:0016987">
    <property type="term" value="F:sigma factor activity"/>
    <property type="evidence" value="ECO:0007669"/>
    <property type="project" value="UniProtKB-KW"/>
</dbReference>
<dbReference type="NCBIfam" id="TIGR02937">
    <property type="entry name" value="sigma70-ECF"/>
    <property type="match status" value="1"/>
</dbReference>
<dbReference type="GO" id="GO:0006352">
    <property type="term" value="P:DNA-templated transcription initiation"/>
    <property type="evidence" value="ECO:0007669"/>
    <property type="project" value="InterPro"/>
</dbReference>
<comment type="caution">
    <text evidence="9">The sequence shown here is derived from an EMBL/GenBank/DDBJ whole genome shotgun (WGS) entry which is preliminary data.</text>
</comment>
<keyword evidence="4 6" id="KW-0238">DNA-binding</keyword>
<dbReference type="InterPro" id="IPR007627">
    <property type="entry name" value="RNA_pol_sigma70_r2"/>
</dbReference>
<keyword evidence="2 6" id="KW-0805">Transcription regulation</keyword>
<proteinExistence type="inferred from homology"/>
<dbReference type="InterPro" id="IPR000838">
    <property type="entry name" value="RNA_pol_sigma70_ECF_CS"/>
</dbReference>
<dbReference type="SUPFAM" id="SSF88946">
    <property type="entry name" value="Sigma2 domain of RNA polymerase sigma factors"/>
    <property type="match status" value="1"/>
</dbReference>
<dbReference type="Pfam" id="PF08281">
    <property type="entry name" value="Sigma70_r4_2"/>
    <property type="match status" value="1"/>
</dbReference>
<feature type="domain" description="RNA polymerase sigma-70 region 2" evidence="7">
    <location>
        <begin position="27"/>
        <end position="91"/>
    </location>
</feature>
<reference evidence="9" key="2">
    <citation type="submission" date="2021-09" db="EMBL/GenBank/DDBJ databases">
        <authorList>
            <person name="Gilroy R."/>
        </authorList>
    </citation>
    <scope>NUCLEOTIDE SEQUENCE</scope>
    <source>
        <strain evidence="9">CHK171-7178</strain>
    </source>
</reference>
<dbReference type="PANTHER" id="PTHR43133:SF60">
    <property type="entry name" value="RNA POLYMERASE SIGMA FACTOR SIGV"/>
    <property type="match status" value="1"/>
</dbReference>
<dbReference type="Gene3D" id="1.10.10.10">
    <property type="entry name" value="Winged helix-like DNA-binding domain superfamily/Winged helix DNA-binding domain"/>
    <property type="match status" value="1"/>
</dbReference>
<dbReference type="SUPFAM" id="SSF88659">
    <property type="entry name" value="Sigma3 and sigma4 domains of RNA polymerase sigma factors"/>
    <property type="match status" value="1"/>
</dbReference>
<dbReference type="InterPro" id="IPR013324">
    <property type="entry name" value="RNA_pol_sigma_r3/r4-like"/>
</dbReference>
<dbReference type="InterPro" id="IPR013249">
    <property type="entry name" value="RNA_pol_sigma70_r4_t2"/>
</dbReference>
<name>A0A921G4W2_SPOPS</name>
<evidence type="ECO:0000256" key="5">
    <source>
        <dbReference type="ARBA" id="ARBA00023163"/>
    </source>
</evidence>
<dbReference type="InterPro" id="IPR014284">
    <property type="entry name" value="RNA_pol_sigma-70_dom"/>
</dbReference>
<evidence type="ECO:0000259" key="7">
    <source>
        <dbReference type="Pfam" id="PF04542"/>
    </source>
</evidence>
<feature type="domain" description="RNA polymerase sigma factor 70 region 4 type 2" evidence="8">
    <location>
        <begin position="114"/>
        <end position="166"/>
    </location>
</feature>
<dbReference type="InterPro" id="IPR036388">
    <property type="entry name" value="WH-like_DNA-bd_sf"/>
</dbReference>
<dbReference type="GO" id="GO:0003677">
    <property type="term" value="F:DNA binding"/>
    <property type="evidence" value="ECO:0007669"/>
    <property type="project" value="UniProtKB-KW"/>
</dbReference>
<accession>A0A921G4W2</accession>
<evidence type="ECO:0000256" key="3">
    <source>
        <dbReference type="ARBA" id="ARBA00023082"/>
    </source>
</evidence>
<dbReference type="Pfam" id="PF04542">
    <property type="entry name" value="Sigma70_r2"/>
    <property type="match status" value="1"/>
</dbReference>
<dbReference type="Proteomes" id="UP000698173">
    <property type="component" value="Unassembled WGS sequence"/>
</dbReference>
<keyword evidence="5 6" id="KW-0804">Transcription</keyword>
<evidence type="ECO:0000256" key="6">
    <source>
        <dbReference type="RuleBase" id="RU000716"/>
    </source>
</evidence>
<dbReference type="CDD" id="cd06171">
    <property type="entry name" value="Sigma70_r4"/>
    <property type="match status" value="1"/>
</dbReference>
<gene>
    <name evidence="9" type="ORF">K8V56_18225</name>
</gene>
<evidence type="ECO:0000259" key="8">
    <source>
        <dbReference type="Pfam" id="PF08281"/>
    </source>
</evidence>
<reference evidence="9" key="1">
    <citation type="journal article" date="2021" name="PeerJ">
        <title>Extensive microbial diversity within the chicken gut microbiome revealed by metagenomics and culture.</title>
        <authorList>
            <person name="Gilroy R."/>
            <person name="Ravi A."/>
            <person name="Getino M."/>
            <person name="Pursley I."/>
            <person name="Horton D.L."/>
            <person name="Alikhan N.F."/>
            <person name="Baker D."/>
            <person name="Gharbi K."/>
            <person name="Hall N."/>
            <person name="Watson M."/>
            <person name="Adriaenssens E.M."/>
            <person name="Foster-Nyarko E."/>
            <person name="Jarju S."/>
            <person name="Secka A."/>
            <person name="Antonio M."/>
            <person name="Oren A."/>
            <person name="Chaudhuri R.R."/>
            <person name="La Ragione R."/>
            <person name="Hildebrand F."/>
            <person name="Pallen M.J."/>
        </authorList>
    </citation>
    <scope>NUCLEOTIDE SEQUENCE</scope>
    <source>
        <strain evidence="9">CHK171-7178</strain>
    </source>
</reference>
<evidence type="ECO:0000256" key="4">
    <source>
        <dbReference type="ARBA" id="ARBA00023125"/>
    </source>
</evidence>
<dbReference type="EMBL" id="DYWT01000276">
    <property type="protein sequence ID" value="HJF33706.1"/>
    <property type="molecule type" value="Genomic_DNA"/>
</dbReference>
<dbReference type="GO" id="GO:0006950">
    <property type="term" value="P:response to stress"/>
    <property type="evidence" value="ECO:0007669"/>
    <property type="project" value="UniProtKB-ARBA"/>
</dbReference>
<dbReference type="InterPro" id="IPR039425">
    <property type="entry name" value="RNA_pol_sigma-70-like"/>
</dbReference>